<dbReference type="EMBL" id="FUEG01000051">
    <property type="protein sequence ID" value="SJL17989.1"/>
    <property type="molecule type" value="Genomic_DNA"/>
</dbReference>
<evidence type="ECO:0000313" key="1">
    <source>
        <dbReference type="EMBL" id="SJL17989.1"/>
    </source>
</evidence>
<keyword evidence="2" id="KW-1185">Reference proteome</keyword>
<protein>
    <recommendedName>
        <fullName evidence="3">F-box domain-containing protein</fullName>
    </recommendedName>
</protein>
<dbReference type="AlphaFoldDB" id="A0A284SAI9"/>
<organism evidence="1 2">
    <name type="scientific">Armillaria ostoyae</name>
    <name type="common">Armillaria root rot fungus</name>
    <dbReference type="NCBI Taxonomy" id="47428"/>
    <lineage>
        <taxon>Eukaryota</taxon>
        <taxon>Fungi</taxon>
        <taxon>Dikarya</taxon>
        <taxon>Basidiomycota</taxon>
        <taxon>Agaricomycotina</taxon>
        <taxon>Agaricomycetes</taxon>
        <taxon>Agaricomycetidae</taxon>
        <taxon>Agaricales</taxon>
        <taxon>Marasmiineae</taxon>
        <taxon>Physalacriaceae</taxon>
        <taxon>Armillaria</taxon>
    </lineage>
</organism>
<dbReference type="OrthoDB" id="2866374at2759"/>
<gene>
    <name evidence="1" type="ORF">ARMOST_21560</name>
</gene>
<sequence>MLLWNVSPWGMNAGAGIIDLVPEPPASNSNSSVFLSTTIIEKRTMAAIPPELIDAIVDETQNDETAKPWERWRTLLSCSLVNRTFVPRTRKHLYRCLILTTGKRCREFYDVCQSSPINIPSLVESLCIDNERLDSVDSAKTFPLLISSFVNMKSIHLRCLEWDDVKDTARQALASHAFQSISFDVCQFTNSALLYSFISGSSATLRQLSFARCEMLTRRYESFVGPRPSIERLILYGQAAEVFDVGLLTSKTFSPIVLDSLRILDICINRLEHIHCIQAFLDRDTVPFRELKVSHLQEGYPTVPFNWTSVLLRLSSLHSLTIILDDYRQNPNTNIHIFLWWIKNFQSWGREGSSLEQVKIRTLSFPLGPWRDLDASLTRVKALRSFELEVVPSYFQDAAGVLPLKIGIERQLSGLMLLNVAHVWVCEPSSLTTFDDPAHGVLGPFMSP</sequence>
<evidence type="ECO:0000313" key="2">
    <source>
        <dbReference type="Proteomes" id="UP000219338"/>
    </source>
</evidence>
<accession>A0A284SAI9</accession>
<dbReference type="Proteomes" id="UP000219338">
    <property type="component" value="Unassembled WGS sequence"/>
</dbReference>
<reference evidence="2" key="1">
    <citation type="journal article" date="2017" name="Nat. Ecol. Evol.">
        <title>Genome expansion and lineage-specific genetic innovations in the forest pathogenic fungi Armillaria.</title>
        <authorList>
            <person name="Sipos G."/>
            <person name="Prasanna A.N."/>
            <person name="Walter M.C."/>
            <person name="O'Connor E."/>
            <person name="Balint B."/>
            <person name="Krizsan K."/>
            <person name="Kiss B."/>
            <person name="Hess J."/>
            <person name="Varga T."/>
            <person name="Slot J."/>
            <person name="Riley R."/>
            <person name="Boka B."/>
            <person name="Rigling D."/>
            <person name="Barry K."/>
            <person name="Lee J."/>
            <person name="Mihaltcheva S."/>
            <person name="LaButti K."/>
            <person name="Lipzen A."/>
            <person name="Waldron R."/>
            <person name="Moloney N.M."/>
            <person name="Sperisen C."/>
            <person name="Kredics L."/>
            <person name="Vagvoelgyi C."/>
            <person name="Patrignani A."/>
            <person name="Fitzpatrick D."/>
            <person name="Nagy I."/>
            <person name="Doyle S."/>
            <person name="Anderson J.B."/>
            <person name="Grigoriev I.V."/>
            <person name="Gueldener U."/>
            <person name="Muensterkoetter M."/>
            <person name="Nagy L.G."/>
        </authorList>
    </citation>
    <scope>NUCLEOTIDE SEQUENCE [LARGE SCALE GENOMIC DNA]</scope>
    <source>
        <strain evidence="2">C18/9</strain>
    </source>
</reference>
<name>A0A284SAI9_ARMOS</name>
<proteinExistence type="predicted"/>
<evidence type="ECO:0008006" key="3">
    <source>
        <dbReference type="Google" id="ProtNLM"/>
    </source>
</evidence>